<evidence type="ECO:0000256" key="1">
    <source>
        <dbReference type="ARBA" id="ARBA00022801"/>
    </source>
</evidence>
<keyword evidence="1" id="KW-0378">Hydrolase</keyword>
<protein>
    <recommendedName>
        <fullName evidence="3">Mitochondrial resolvase Ydc2 catalytic domain-containing protein</fullName>
    </recommendedName>
</protein>
<dbReference type="Pfam" id="PF04848">
    <property type="entry name" value="Pox_A22"/>
    <property type="match status" value="1"/>
</dbReference>
<dbReference type="GO" id="GO:0006281">
    <property type="term" value="P:DNA repair"/>
    <property type="evidence" value="ECO:0007669"/>
    <property type="project" value="InterPro"/>
</dbReference>
<name>A0A6C0LD89_9ZZZZ</name>
<dbReference type="GO" id="GO:0000287">
    <property type="term" value="F:magnesium ion binding"/>
    <property type="evidence" value="ECO:0007669"/>
    <property type="project" value="InterPro"/>
</dbReference>
<dbReference type="InterPro" id="IPR012337">
    <property type="entry name" value="RNaseH-like_sf"/>
</dbReference>
<dbReference type="InterPro" id="IPR006932">
    <property type="entry name" value="HJ-resolvase_A22"/>
</dbReference>
<dbReference type="AlphaFoldDB" id="A0A6C0LD89"/>
<dbReference type="SUPFAM" id="SSF53098">
    <property type="entry name" value="Ribonuclease H-like"/>
    <property type="match status" value="1"/>
</dbReference>
<dbReference type="EMBL" id="MN740475">
    <property type="protein sequence ID" value="QHU28909.1"/>
    <property type="molecule type" value="Genomic_DNA"/>
</dbReference>
<dbReference type="GO" id="GO:0000400">
    <property type="term" value="F:four-way junction DNA binding"/>
    <property type="evidence" value="ECO:0007669"/>
    <property type="project" value="InterPro"/>
</dbReference>
<organism evidence="2">
    <name type="scientific">viral metagenome</name>
    <dbReference type="NCBI Taxonomy" id="1070528"/>
    <lineage>
        <taxon>unclassified sequences</taxon>
        <taxon>metagenomes</taxon>
        <taxon>organismal metagenomes</taxon>
    </lineage>
</organism>
<evidence type="ECO:0008006" key="3">
    <source>
        <dbReference type="Google" id="ProtNLM"/>
    </source>
</evidence>
<evidence type="ECO:0000313" key="2">
    <source>
        <dbReference type="EMBL" id="QHU28909.1"/>
    </source>
</evidence>
<accession>A0A6C0LD89</accession>
<sequence length="191" mass="22233">MIILSFDVGIKNLAYCQLDSCTSDILDWNIIDCSVPKNGNVIVKLIEELESIPNLLESDTILIEKQPSFNPQMRIISTAIYVYFTLRLNYEKGTKTKILYYSAKNKLKLCMDTESIQNKNEQKSEGTLRGKKGKRKSYYYNKKAAIEQTKIFIEDNIKNKKSWYDKYLIFFNKSKKKDDLADSYLQALAYL</sequence>
<dbReference type="GO" id="GO:0006310">
    <property type="term" value="P:DNA recombination"/>
    <property type="evidence" value="ECO:0007669"/>
    <property type="project" value="InterPro"/>
</dbReference>
<dbReference type="GO" id="GO:0016788">
    <property type="term" value="F:hydrolase activity, acting on ester bonds"/>
    <property type="evidence" value="ECO:0007669"/>
    <property type="project" value="InterPro"/>
</dbReference>
<dbReference type="InterPro" id="IPR036397">
    <property type="entry name" value="RNaseH_sf"/>
</dbReference>
<dbReference type="Gene3D" id="3.30.420.10">
    <property type="entry name" value="Ribonuclease H-like superfamily/Ribonuclease H"/>
    <property type="match status" value="1"/>
</dbReference>
<reference evidence="2" key="1">
    <citation type="journal article" date="2020" name="Nature">
        <title>Giant virus diversity and host interactions through global metagenomics.</title>
        <authorList>
            <person name="Schulz F."/>
            <person name="Roux S."/>
            <person name="Paez-Espino D."/>
            <person name="Jungbluth S."/>
            <person name="Walsh D.A."/>
            <person name="Denef V.J."/>
            <person name="McMahon K.D."/>
            <person name="Konstantinidis K.T."/>
            <person name="Eloe-Fadrosh E.A."/>
            <person name="Kyrpides N.C."/>
            <person name="Woyke T."/>
        </authorList>
    </citation>
    <scope>NUCLEOTIDE SEQUENCE</scope>
    <source>
        <strain evidence="2">GVMAG-M-3300027791-30</strain>
    </source>
</reference>
<proteinExistence type="predicted"/>